<dbReference type="HOGENOM" id="CLU_1082477_0_0_1"/>
<feature type="region of interest" description="Disordered" evidence="1">
    <location>
        <begin position="98"/>
        <end position="117"/>
    </location>
</feature>
<protein>
    <submittedName>
        <fullName evidence="2">Uncharacterized protein</fullName>
    </submittedName>
</protein>
<dbReference type="Proteomes" id="UP000014071">
    <property type="component" value="Unassembled WGS sequence"/>
</dbReference>
<dbReference type="EMBL" id="DF238811">
    <property type="protein sequence ID" value="GAC97732.1"/>
    <property type="molecule type" value="Genomic_DNA"/>
</dbReference>
<feature type="compositionally biased region" description="Low complexity" evidence="1">
    <location>
        <begin position="50"/>
        <end position="65"/>
    </location>
</feature>
<proteinExistence type="predicted"/>
<evidence type="ECO:0000313" key="2">
    <source>
        <dbReference type="EMBL" id="GAC97732.1"/>
    </source>
</evidence>
<dbReference type="eggNOG" id="ENOG502TG5V">
    <property type="taxonomic scope" value="Eukaryota"/>
</dbReference>
<dbReference type="OrthoDB" id="2553410at2759"/>
<gene>
    <name evidence="2" type="ORF">PHSY_005319</name>
</gene>
<reference evidence="3" key="1">
    <citation type="journal article" date="2013" name="Genome Announc.">
        <title>Draft genome sequence of the basidiomycetous yeast-like fungus Pseudozyma hubeiensis SY62, which produces an abundant amount of the biosurfactant mannosylerythritol lipids.</title>
        <authorList>
            <person name="Konishi M."/>
            <person name="Hatada Y."/>
            <person name="Horiuchi J."/>
        </authorList>
    </citation>
    <scope>NUCLEOTIDE SEQUENCE [LARGE SCALE GENOMIC DNA]</scope>
    <source>
        <strain evidence="3">SY62</strain>
    </source>
</reference>
<dbReference type="RefSeq" id="XP_012191319.1">
    <property type="nucleotide sequence ID" value="XM_012335929.1"/>
</dbReference>
<evidence type="ECO:0000313" key="3">
    <source>
        <dbReference type="Proteomes" id="UP000014071"/>
    </source>
</evidence>
<feature type="region of interest" description="Disordered" evidence="1">
    <location>
        <begin position="33"/>
        <end position="65"/>
    </location>
</feature>
<dbReference type="GeneID" id="24110598"/>
<sequence length="290" mass="31359">MTHSTPITASGSACSYTHQFKKHFGDRPVAFALSERSPSPSSRATRDPFAASSSSTTSSIASSSTLATPAQAVVDAETHNTLANLGWRIRSRINQGYTRTSTSLDDPTNAKFGSGNGGGFVSERDVLISVGNTRRGWSRVSTAPNVASNFDGLRVDTQPQQTIEPRMEATKRSRRLSEGEEEDIVEETMDAYTVEARRIAGLPKLSFSSSTSSISSQSSFFPPSPNHLAPSRSFVRSHSSKISPFTSATAERFADGRAEMDMDMDSDALVTAKRLDVGYDFSSHFDSTDF</sequence>
<dbReference type="AlphaFoldDB" id="R9P8Z1"/>
<evidence type="ECO:0000256" key="1">
    <source>
        <dbReference type="SAM" id="MobiDB-lite"/>
    </source>
</evidence>
<feature type="region of interest" description="Disordered" evidence="1">
    <location>
        <begin position="216"/>
        <end position="235"/>
    </location>
</feature>
<name>R9P8Z1_PSEHS</name>
<accession>R9P8Z1</accession>
<organism evidence="2 3">
    <name type="scientific">Pseudozyma hubeiensis (strain SY62)</name>
    <name type="common">Yeast</name>
    <dbReference type="NCBI Taxonomy" id="1305764"/>
    <lineage>
        <taxon>Eukaryota</taxon>
        <taxon>Fungi</taxon>
        <taxon>Dikarya</taxon>
        <taxon>Basidiomycota</taxon>
        <taxon>Ustilaginomycotina</taxon>
        <taxon>Ustilaginomycetes</taxon>
        <taxon>Ustilaginales</taxon>
        <taxon>Ustilaginaceae</taxon>
        <taxon>Pseudozyma</taxon>
    </lineage>
</organism>
<keyword evidence="3" id="KW-1185">Reference proteome</keyword>